<reference evidence="3 4" key="1">
    <citation type="submission" date="2023-05" db="EMBL/GenBank/DDBJ databases">
        <title>Complete Genome Resource of Xanthomonas oryzae pv. leersiae Strain YNJC Isolated From Plateau Japonica Rice in Southwest China.</title>
        <authorList>
            <person name="Aa X."/>
            <person name="Mei L."/>
            <person name="Liu P."/>
            <person name="Yang Y."/>
            <person name="Tang C."/>
            <person name="Zhang F."/>
            <person name="Dong C."/>
            <person name="Wang B."/>
            <person name="Chen X."/>
            <person name="Dai L."/>
        </authorList>
    </citation>
    <scope>NUCLEOTIDE SEQUENCE [LARGE SCALE GENOMIC DNA]</scope>
    <source>
        <strain evidence="3 4">YNJC</strain>
    </source>
</reference>
<keyword evidence="2" id="KW-0812">Transmembrane</keyword>
<name>A0AAJ6GR16_9XANT</name>
<sequence>MAGVVLVDELGFIHAIGLAVSLSLSLRCGAPEKLEAKTQKQEPKSKSPKARAKHNDKMHSRTA</sequence>
<feature type="transmembrane region" description="Helical" evidence="2">
    <location>
        <begin position="12"/>
        <end position="30"/>
    </location>
</feature>
<keyword evidence="2" id="KW-0472">Membrane</keyword>
<feature type="compositionally biased region" description="Basic and acidic residues" evidence="1">
    <location>
        <begin position="34"/>
        <end position="45"/>
    </location>
</feature>
<feature type="region of interest" description="Disordered" evidence="1">
    <location>
        <begin position="34"/>
        <end position="63"/>
    </location>
</feature>
<keyword evidence="2" id="KW-1133">Transmembrane helix</keyword>
<evidence type="ECO:0000313" key="4">
    <source>
        <dbReference type="Proteomes" id="UP001228059"/>
    </source>
</evidence>
<organism evidence="3 4">
    <name type="scientific">Xanthomonas oryzae pv. leersiae</name>
    <dbReference type="NCBI Taxonomy" id="3112258"/>
    <lineage>
        <taxon>Bacteria</taxon>
        <taxon>Pseudomonadati</taxon>
        <taxon>Pseudomonadota</taxon>
        <taxon>Gammaproteobacteria</taxon>
        <taxon>Lysobacterales</taxon>
        <taxon>Lysobacteraceae</taxon>
        <taxon>Xanthomonas</taxon>
    </lineage>
</organism>
<evidence type="ECO:0000256" key="1">
    <source>
        <dbReference type="SAM" id="MobiDB-lite"/>
    </source>
</evidence>
<dbReference type="Proteomes" id="UP001228059">
    <property type="component" value="Chromosome"/>
</dbReference>
<proteinExistence type="predicted"/>
<dbReference type="AlphaFoldDB" id="A0AAJ6GR16"/>
<dbReference type="EMBL" id="CP127225">
    <property type="protein sequence ID" value="WIX05009.1"/>
    <property type="molecule type" value="Genomic_DNA"/>
</dbReference>
<evidence type="ECO:0000256" key="2">
    <source>
        <dbReference type="SAM" id="Phobius"/>
    </source>
</evidence>
<evidence type="ECO:0000313" key="3">
    <source>
        <dbReference type="EMBL" id="WIX05009.1"/>
    </source>
</evidence>
<dbReference type="RefSeq" id="WP_285956419.1">
    <property type="nucleotide sequence ID" value="NZ_CP127225.1"/>
</dbReference>
<gene>
    <name evidence="3" type="ORF">QN060_11830</name>
</gene>
<feature type="compositionally biased region" description="Basic and acidic residues" evidence="1">
    <location>
        <begin position="53"/>
        <end position="63"/>
    </location>
</feature>
<protein>
    <submittedName>
        <fullName evidence="3">Uncharacterized protein</fullName>
    </submittedName>
</protein>
<accession>A0AAJ6GR16</accession>